<dbReference type="InterPro" id="IPR011990">
    <property type="entry name" value="TPR-like_helical_dom_sf"/>
</dbReference>
<dbReference type="InterPro" id="IPR018689">
    <property type="entry name" value="Imm33_dom"/>
</dbReference>
<sequence length="399" mass="46768">MYTLSQEVAQKIDELAIEGNQLMDDKQDYNGAIGLWKQALTYIPTPQEQYNESIWLEASIGDAYFQSKDYANALFHLKNALENRASNAENNPFIMLRLGQVYFENNSEEWALHYLHKAFQLEKEDIFKEEEKKYFNFLMENIEIEEVSTDNPHYLSDFSDFPHIGGLIVSKMVIESKIRPQFMYREKPMNPKDSGWRIFSGQESDEYTNDPNNSGIYNPSTLLQIDPSIAALLLKGIGSVFERITENSDWHGIHDFKLDSDYLISKQLTQEWSFDINNLFESKLEEDGSLYFTTGDKSVRLIIWDDLDNNETDLYKMYKTDIENRDQTMAPTLELFEFSEDVTPRIGYRIKESDNYKSYDVIYGFSIAGNEIVQSVFYYDEEDDKNWALETWKSLHYKN</sequence>
<protein>
    <submittedName>
        <fullName evidence="3">DUF2185 domain-containing protein</fullName>
    </submittedName>
</protein>
<reference evidence="3 4" key="1">
    <citation type="submission" date="2019-09" db="EMBL/GenBank/DDBJ databases">
        <title>Complete genome sequence of Arachidicoccus sp. B3-10 isolated from apple orchard soil.</title>
        <authorList>
            <person name="Kim H.S."/>
            <person name="Han K.-I."/>
            <person name="Suh M.K."/>
            <person name="Lee K.C."/>
            <person name="Eom M.K."/>
            <person name="Kim J.-S."/>
            <person name="Kang S.W."/>
            <person name="Sin Y."/>
            <person name="Lee J.-S."/>
        </authorList>
    </citation>
    <scope>NUCLEOTIDE SEQUENCE [LARGE SCALE GENOMIC DNA]</scope>
    <source>
        <strain evidence="3 4">B3-10</strain>
    </source>
</reference>
<dbReference type="AlphaFoldDB" id="A0A5P2G7C1"/>
<dbReference type="Gene3D" id="1.25.40.10">
    <property type="entry name" value="Tetratricopeptide repeat domain"/>
    <property type="match status" value="1"/>
</dbReference>
<keyword evidence="1" id="KW-0802">TPR repeat</keyword>
<evidence type="ECO:0000313" key="3">
    <source>
        <dbReference type="EMBL" id="QES87411.1"/>
    </source>
</evidence>
<dbReference type="PANTHER" id="PTHR38743">
    <property type="entry name" value="SIMILAR TO GLYOXYLASE I FAMILY PROTEIN"/>
    <property type="match status" value="1"/>
</dbReference>
<dbReference type="EMBL" id="CP044016">
    <property type="protein sequence ID" value="QES87411.1"/>
    <property type="molecule type" value="Genomic_DNA"/>
</dbReference>
<dbReference type="RefSeq" id="WP_131328288.1">
    <property type="nucleotide sequence ID" value="NZ_CP044016.1"/>
</dbReference>
<evidence type="ECO:0000256" key="1">
    <source>
        <dbReference type="PROSITE-ProRule" id="PRU00339"/>
    </source>
</evidence>
<gene>
    <name evidence="3" type="ORF">E0W69_001615</name>
</gene>
<dbReference type="PANTHER" id="PTHR38743:SF2">
    <property type="entry name" value="DUF2185 DOMAIN-CONTAINING PROTEIN"/>
    <property type="match status" value="1"/>
</dbReference>
<dbReference type="Proteomes" id="UP000292424">
    <property type="component" value="Chromosome"/>
</dbReference>
<dbReference type="OrthoDB" id="1551390at2"/>
<feature type="domain" description="Immunity protein Imm33" evidence="2">
    <location>
        <begin position="168"/>
        <end position="252"/>
    </location>
</feature>
<name>A0A5P2G7C1_9BACT</name>
<dbReference type="InterPro" id="IPR019734">
    <property type="entry name" value="TPR_rpt"/>
</dbReference>
<accession>A0A5P2G7C1</accession>
<dbReference type="SUPFAM" id="SSF48452">
    <property type="entry name" value="TPR-like"/>
    <property type="match status" value="1"/>
</dbReference>
<dbReference type="KEGG" id="arac:E0W69_001615"/>
<dbReference type="Pfam" id="PF09951">
    <property type="entry name" value="Imm33"/>
    <property type="match status" value="1"/>
</dbReference>
<feature type="repeat" description="TPR" evidence="1">
    <location>
        <begin position="92"/>
        <end position="125"/>
    </location>
</feature>
<organism evidence="3 4">
    <name type="scientific">Rhizosphaericola mali</name>
    <dbReference type="NCBI Taxonomy" id="2545455"/>
    <lineage>
        <taxon>Bacteria</taxon>
        <taxon>Pseudomonadati</taxon>
        <taxon>Bacteroidota</taxon>
        <taxon>Chitinophagia</taxon>
        <taxon>Chitinophagales</taxon>
        <taxon>Chitinophagaceae</taxon>
        <taxon>Rhizosphaericola</taxon>
    </lineage>
</organism>
<proteinExistence type="predicted"/>
<dbReference type="PROSITE" id="PS50005">
    <property type="entry name" value="TPR"/>
    <property type="match status" value="1"/>
</dbReference>
<evidence type="ECO:0000313" key="4">
    <source>
        <dbReference type="Proteomes" id="UP000292424"/>
    </source>
</evidence>
<evidence type="ECO:0000259" key="2">
    <source>
        <dbReference type="Pfam" id="PF09951"/>
    </source>
</evidence>
<dbReference type="SMART" id="SM00028">
    <property type="entry name" value="TPR"/>
    <property type="match status" value="2"/>
</dbReference>
<keyword evidence="4" id="KW-1185">Reference proteome</keyword>